<gene>
    <name evidence="2" type="ORF">SAMN05216587_101545</name>
</gene>
<dbReference type="InterPro" id="IPR018958">
    <property type="entry name" value="Knr4/Smi1-like_dom"/>
</dbReference>
<proteinExistence type="predicted"/>
<evidence type="ECO:0000313" key="2">
    <source>
        <dbReference type="EMBL" id="SFA74786.1"/>
    </source>
</evidence>
<dbReference type="AlphaFoldDB" id="A0A1I0VGT0"/>
<feature type="domain" description="Knr4/Smi1-like" evidence="1">
    <location>
        <begin position="14"/>
        <end position="126"/>
    </location>
</feature>
<dbReference type="Gene3D" id="3.40.1580.10">
    <property type="entry name" value="SMI1/KNR4-like"/>
    <property type="match status" value="1"/>
</dbReference>
<dbReference type="InterPro" id="IPR037883">
    <property type="entry name" value="Knr4/Smi1-like_sf"/>
</dbReference>
<accession>A0A1I0VGT0</accession>
<sequence length="131" mass="15144">MNNQYIADIDFNDGASEESISIAENKLDVRLPDDYRNFMIEHNGGEGCVGDLAYIKLWKIEEIVELNELYEVKKYTPNLIYFGSDGGDMAYAFDLSKGQYVEFPFMAIHEDEEEILGASFQEMMRALYKRK</sequence>
<protein>
    <submittedName>
        <fullName evidence="2">SMI1 / KNR4 family (SUKH-1)</fullName>
    </submittedName>
</protein>
<evidence type="ECO:0000313" key="3">
    <source>
        <dbReference type="Proteomes" id="UP000183843"/>
    </source>
</evidence>
<organism evidence="2 3">
    <name type="scientific">Selenomonas ruminantium</name>
    <dbReference type="NCBI Taxonomy" id="971"/>
    <lineage>
        <taxon>Bacteria</taxon>
        <taxon>Bacillati</taxon>
        <taxon>Bacillota</taxon>
        <taxon>Negativicutes</taxon>
        <taxon>Selenomonadales</taxon>
        <taxon>Selenomonadaceae</taxon>
        <taxon>Selenomonas</taxon>
    </lineage>
</organism>
<name>A0A1I0VGT0_SELRU</name>
<evidence type="ECO:0000259" key="1">
    <source>
        <dbReference type="SMART" id="SM00860"/>
    </source>
</evidence>
<dbReference type="RefSeq" id="WP_074812526.1">
    <property type="nucleotide sequence ID" value="NZ_FOJX01000001.1"/>
</dbReference>
<dbReference type="Proteomes" id="UP000183843">
    <property type="component" value="Unassembled WGS sequence"/>
</dbReference>
<reference evidence="2 3" key="1">
    <citation type="submission" date="2016-10" db="EMBL/GenBank/DDBJ databases">
        <authorList>
            <person name="de Groot N.N."/>
        </authorList>
    </citation>
    <scope>NUCLEOTIDE SEQUENCE [LARGE SCALE GENOMIC DNA]</scope>
    <source>
        <strain evidence="2 3">L14</strain>
    </source>
</reference>
<dbReference type="EMBL" id="FOJX01000001">
    <property type="protein sequence ID" value="SFA74786.1"/>
    <property type="molecule type" value="Genomic_DNA"/>
</dbReference>
<dbReference type="SMART" id="SM00860">
    <property type="entry name" value="SMI1_KNR4"/>
    <property type="match status" value="1"/>
</dbReference>
<dbReference type="SUPFAM" id="SSF160631">
    <property type="entry name" value="SMI1/KNR4-like"/>
    <property type="match status" value="1"/>
</dbReference>
<dbReference type="Pfam" id="PF09346">
    <property type="entry name" value="SMI1_KNR4"/>
    <property type="match status" value="1"/>
</dbReference>